<evidence type="ECO:0000313" key="3">
    <source>
        <dbReference type="Proteomes" id="UP001262582"/>
    </source>
</evidence>
<dbReference type="Gene3D" id="3.20.20.80">
    <property type="entry name" value="Glycosidases"/>
    <property type="match status" value="1"/>
</dbReference>
<dbReference type="GO" id="GO:0047470">
    <property type="term" value="F:(1,4)-alpha-D-glucan 1-alpha-D-glucosylmutase activity"/>
    <property type="evidence" value="ECO:0007669"/>
    <property type="project" value="UniProtKB-EC"/>
</dbReference>
<reference evidence="2 3" key="1">
    <citation type="submission" date="2023-09" db="EMBL/GenBank/DDBJ databases">
        <authorList>
            <person name="Rey-Velasco X."/>
        </authorList>
    </citation>
    <scope>NUCLEOTIDE SEQUENCE [LARGE SCALE GENOMIC DNA]</scope>
    <source>
        <strain evidence="2 3">F117</strain>
    </source>
</reference>
<comment type="caution">
    <text evidence="2">The sequence shown here is derived from an EMBL/GenBank/DDBJ whole genome shotgun (WGS) entry which is preliminary data.</text>
</comment>
<dbReference type="Gene3D" id="1.10.150.200">
    <property type="entry name" value="Maltooligosyl trehalose synthase, domain 3"/>
    <property type="match status" value="1"/>
</dbReference>
<dbReference type="InterPro" id="IPR012767">
    <property type="entry name" value="Trehalose_TreY"/>
</dbReference>
<proteinExistence type="predicted"/>
<dbReference type="RefSeq" id="WP_311503206.1">
    <property type="nucleotide sequence ID" value="NZ_JAVRHK010000006.1"/>
</dbReference>
<accession>A0ABU3D5Q1</accession>
<dbReference type="EMBL" id="JAVRHK010000006">
    <property type="protein sequence ID" value="MDT0676862.1"/>
    <property type="molecule type" value="Genomic_DNA"/>
</dbReference>
<dbReference type="Pfam" id="PF00128">
    <property type="entry name" value="Alpha-amylase"/>
    <property type="match status" value="1"/>
</dbReference>
<dbReference type="InterPro" id="IPR017853">
    <property type="entry name" value="GH"/>
</dbReference>
<dbReference type="Proteomes" id="UP001262582">
    <property type="component" value="Unassembled WGS sequence"/>
</dbReference>
<dbReference type="PANTHER" id="PTHR10357:SF216">
    <property type="entry name" value="MALTOOLIGOSYL TREHALOSE SYNTHASE-RELATED"/>
    <property type="match status" value="1"/>
</dbReference>
<keyword evidence="2" id="KW-0413">Isomerase</keyword>
<keyword evidence="3" id="KW-1185">Reference proteome</keyword>
<dbReference type="InterPro" id="IPR006047">
    <property type="entry name" value="GH13_cat_dom"/>
</dbReference>
<dbReference type="SMART" id="SM00642">
    <property type="entry name" value="Aamy"/>
    <property type="match status" value="1"/>
</dbReference>
<organism evidence="2 3">
    <name type="scientific">Autumnicola musiva</name>
    <dbReference type="NCBI Taxonomy" id="3075589"/>
    <lineage>
        <taxon>Bacteria</taxon>
        <taxon>Pseudomonadati</taxon>
        <taxon>Bacteroidota</taxon>
        <taxon>Flavobacteriia</taxon>
        <taxon>Flavobacteriales</taxon>
        <taxon>Flavobacteriaceae</taxon>
        <taxon>Autumnicola</taxon>
    </lineage>
</organism>
<evidence type="ECO:0000313" key="2">
    <source>
        <dbReference type="EMBL" id="MDT0676862.1"/>
    </source>
</evidence>
<sequence>MKIPVSTYRLQLSPDFTFEDLHGIVDYLDQLGVSTIYSAPFFKAREGSTHGYDVVDPFTINSAIGKLQDFKAISTDLHKRDMNWLQDIVPNHMAFDSSNPWLCDIFELGPDSRYYNFFDINWEYKGWNKVMAAFLGDSLEKILQNKELKIVMDKGGLVLKYFDHIYPVAARSYESILKETSLEDWNEKFRNFSGNAEAWQELKAAFFKEFKEDRELENIITKRLDKVNNDQDQFLEFLELQYFKPVHWQTTESEINYRRFFTINDLICLSMENDKVFENYHYFIKELLEAGLIQGLRVDHIDGLFDPEDYTRKLRELAGEDAYIVVEKILEAEEKLPVKWPVQGTSGYEFLAQINHLFTASENKDHFTKEYRNIASEVSEYEDMVYEKKLFILKERMGGELHNLMLYLKDENLLAEDLEEKNTKEALCAFLAAFPIYRIYPKKFPLEKSELKIIDIAYNKALEKQSGLQKELSFIKSLLINEAGKNTEKSLYFLQRCQQFSGPLAAKGVEDTSFYIYNRLILHNEVGDSPDNFGISIEDFHRKMLEKQKDFPHALNGTATHDTKRGEDSRMRLAVLSEFPAEWFEKVKEWKEINKGLKTKNAPDDNEEYFIYQALIGAIPFGDYDKEEFLQRTTNYLQKVMREAKVNSNWSIPDEEHENAVFDFIKSILKNAQFCASFDSFQEKIAVLAVVKSCAQVLIKNTVPGVPDIYQGTELWDLSYVDPDNRRPVDYEKRNNYLREIKSTDPEETGNYLQGLKQNFSDGKIKFYVLHKTIQNRKNSSELFENGEYLGLKISGGLEGKVIAFARRYQEEWSITVAPVKIKNLYAVGLKADDHLLKESYLHLPDIAPQNWNNVFTAENIINDNKIPLEKLIGNFPVALLINKK</sequence>
<dbReference type="Gene3D" id="3.30.1590.10">
    <property type="entry name" value="Maltooligosyl trehalose synthase, domain 2"/>
    <property type="match status" value="1"/>
</dbReference>
<dbReference type="PANTHER" id="PTHR10357">
    <property type="entry name" value="ALPHA-AMYLASE FAMILY MEMBER"/>
    <property type="match status" value="1"/>
</dbReference>
<protein>
    <submittedName>
        <fullName evidence="2">Malto-oligosyltrehalose synthase</fullName>
        <ecNumber evidence="2">5.4.99.15</ecNumber>
    </submittedName>
</protein>
<evidence type="ECO:0000259" key="1">
    <source>
        <dbReference type="SMART" id="SM00642"/>
    </source>
</evidence>
<dbReference type="NCBIfam" id="TIGR02401">
    <property type="entry name" value="trehalose_TreY"/>
    <property type="match status" value="1"/>
</dbReference>
<dbReference type="InterPro" id="IPR013797">
    <property type="entry name" value="Maltooligo_trehalose_synth_4"/>
</dbReference>
<dbReference type="Gene3D" id="1.10.10.470">
    <property type="entry name" value="Maltooligosyl trehalose synthase, domain 4"/>
    <property type="match status" value="1"/>
</dbReference>
<gene>
    <name evidence="2" type="primary">treY</name>
    <name evidence="2" type="ORF">RM539_09755</name>
</gene>
<dbReference type="EC" id="5.4.99.15" evidence="2"/>
<name>A0ABU3D5Q1_9FLAO</name>
<feature type="domain" description="Glycosyl hydrolase family 13 catalytic" evidence="1">
    <location>
        <begin position="11"/>
        <end position="748"/>
    </location>
</feature>
<dbReference type="CDD" id="cd11336">
    <property type="entry name" value="AmyAc_MTSase"/>
    <property type="match status" value="1"/>
</dbReference>
<dbReference type="SUPFAM" id="SSF51445">
    <property type="entry name" value="(Trans)glycosidases"/>
    <property type="match status" value="1"/>
</dbReference>